<accession>A0ABV7VKM6</accession>
<evidence type="ECO:0000313" key="2">
    <source>
        <dbReference type="Proteomes" id="UP001595711"/>
    </source>
</evidence>
<dbReference type="RefSeq" id="WP_379729059.1">
    <property type="nucleotide sequence ID" value="NZ_JBHRYJ010000004.1"/>
</dbReference>
<sequence length="68" mass="7401">MTSDAEIWRTARDLIAEQGAKRAEAYAKKQIDEMASSANFVGNLVWRRIHRAIKGLNGGATAASGGRR</sequence>
<proteinExistence type="predicted"/>
<dbReference type="EMBL" id="JBHRYJ010000004">
    <property type="protein sequence ID" value="MFC3677513.1"/>
    <property type="molecule type" value="Genomic_DNA"/>
</dbReference>
<dbReference type="Proteomes" id="UP001595711">
    <property type="component" value="Unassembled WGS sequence"/>
</dbReference>
<organism evidence="1 2">
    <name type="scientific">Ferrovibrio xuzhouensis</name>
    <dbReference type="NCBI Taxonomy" id="1576914"/>
    <lineage>
        <taxon>Bacteria</taxon>
        <taxon>Pseudomonadati</taxon>
        <taxon>Pseudomonadota</taxon>
        <taxon>Alphaproteobacteria</taxon>
        <taxon>Rhodospirillales</taxon>
        <taxon>Rhodospirillaceae</taxon>
        <taxon>Ferrovibrio</taxon>
    </lineage>
</organism>
<name>A0ABV7VKM6_9PROT</name>
<reference evidence="2" key="1">
    <citation type="journal article" date="2019" name="Int. J. Syst. Evol. Microbiol.">
        <title>The Global Catalogue of Microorganisms (GCM) 10K type strain sequencing project: providing services to taxonomists for standard genome sequencing and annotation.</title>
        <authorList>
            <consortium name="The Broad Institute Genomics Platform"/>
            <consortium name="The Broad Institute Genome Sequencing Center for Infectious Disease"/>
            <person name="Wu L."/>
            <person name="Ma J."/>
        </authorList>
    </citation>
    <scope>NUCLEOTIDE SEQUENCE [LARGE SCALE GENOMIC DNA]</scope>
    <source>
        <strain evidence="2">KCTC 42182</strain>
    </source>
</reference>
<comment type="caution">
    <text evidence="1">The sequence shown here is derived from an EMBL/GenBank/DDBJ whole genome shotgun (WGS) entry which is preliminary data.</text>
</comment>
<gene>
    <name evidence="1" type="ORF">ACFOOQ_18305</name>
</gene>
<protein>
    <submittedName>
        <fullName evidence="1">Uncharacterized protein</fullName>
    </submittedName>
</protein>
<evidence type="ECO:0000313" key="1">
    <source>
        <dbReference type="EMBL" id="MFC3677513.1"/>
    </source>
</evidence>
<keyword evidence="2" id="KW-1185">Reference proteome</keyword>